<feature type="region of interest" description="Disordered" evidence="1">
    <location>
        <begin position="229"/>
        <end position="254"/>
    </location>
</feature>
<dbReference type="OrthoDB" id="7907406at2"/>
<evidence type="ECO:0000256" key="1">
    <source>
        <dbReference type="SAM" id="MobiDB-lite"/>
    </source>
</evidence>
<gene>
    <name evidence="3" type="ORF">E3C22_21855</name>
</gene>
<evidence type="ECO:0000313" key="3">
    <source>
        <dbReference type="EMBL" id="TFF18205.1"/>
    </source>
</evidence>
<proteinExistence type="predicted"/>
<keyword evidence="2" id="KW-0732">Signal</keyword>
<keyword evidence="4" id="KW-1185">Reference proteome</keyword>
<feature type="region of interest" description="Disordered" evidence="1">
    <location>
        <begin position="24"/>
        <end position="138"/>
    </location>
</feature>
<accession>A0A4Y8R985</accession>
<dbReference type="EMBL" id="SOZD01000010">
    <property type="protein sequence ID" value="TFF18205.1"/>
    <property type="molecule type" value="Genomic_DNA"/>
</dbReference>
<reference evidence="3 4" key="1">
    <citation type="submission" date="2019-03" db="EMBL/GenBank/DDBJ databases">
        <title>Jiella endophytica sp. nov., a novel endophytic bacterium isolated from root of Ficus microcarpa Linn. f.</title>
        <authorList>
            <person name="Tuo L."/>
        </authorList>
    </citation>
    <scope>NUCLEOTIDE SEQUENCE [LARGE SCALE GENOMIC DNA]</scope>
    <source>
        <strain evidence="3 4">CBS5Q-3</strain>
    </source>
</reference>
<feature type="compositionally biased region" description="Basic and acidic residues" evidence="1">
    <location>
        <begin position="84"/>
        <end position="94"/>
    </location>
</feature>
<dbReference type="RefSeq" id="WP_134764016.1">
    <property type="nucleotide sequence ID" value="NZ_SOZD01000010.1"/>
</dbReference>
<feature type="chain" id="PRO_5021391790" evidence="2">
    <location>
        <begin position="25"/>
        <end position="254"/>
    </location>
</feature>
<protein>
    <submittedName>
        <fullName evidence="3">Uncharacterized protein</fullName>
    </submittedName>
</protein>
<organism evidence="3 4">
    <name type="scientific">Jiella endophytica</name>
    <dbReference type="NCBI Taxonomy" id="2558362"/>
    <lineage>
        <taxon>Bacteria</taxon>
        <taxon>Pseudomonadati</taxon>
        <taxon>Pseudomonadota</taxon>
        <taxon>Alphaproteobacteria</taxon>
        <taxon>Hyphomicrobiales</taxon>
        <taxon>Aurantimonadaceae</taxon>
        <taxon>Jiella</taxon>
    </lineage>
</organism>
<feature type="compositionally biased region" description="Basic and acidic residues" evidence="1">
    <location>
        <begin position="110"/>
        <end position="119"/>
    </location>
</feature>
<feature type="compositionally biased region" description="Low complexity" evidence="1">
    <location>
        <begin position="95"/>
        <end position="109"/>
    </location>
</feature>
<comment type="caution">
    <text evidence="3">The sequence shown here is derived from an EMBL/GenBank/DDBJ whole genome shotgun (WGS) entry which is preliminary data.</text>
</comment>
<evidence type="ECO:0000313" key="4">
    <source>
        <dbReference type="Proteomes" id="UP000298179"/>
    </source>
</evidence>
<dbReference type="Proteomes" id="UP000298179">
    <property type="component" value="Unassembled WGS sequence"/>
</dbReference>
<name>A0A4Y8R985_9HYPH</name>
<dbReference type="AlphaFoldDB" id="A0A4Y8R985"/>
<feature type="signal peptide" evidence="2">
    <location>
        <begin position="1"/>
        <end position="24"/>
    </location>
</feature>
<sequence>MHRLVRTAFLATAAIALGAVPAAAQSKGAEKSGEEQNLVLPPDAAPKPMSPAETESPSKPAAAGGEASDATESGAPLSAAPSDDSGKSDADKSSTGKSSTGKSETGTSDGAERPMKPDESSANNPVGADGQPRNAVGDKFQMPHLTKENQVAMITDLCGIQIRGMSHGACSCLADKAMDELSPSQRDYLIASVVAPPTADQLLKKGTVTKDDQMTIITFLNATSDACRADAGASGQEGDGQMENGKPGQEGGDK</sequence>
<evidence type="ECO:0000256" key="2">
    <source>
        <dbReference type="SAM" id="SignalP"/>
    </source>
</evidence>